<comment type="caution">
    <text evidence="9">The sequence shown here is derived from an EMBL/GenBank/DDBJ whole genome shotgun (WGS) entry which is preliminary data.</text>
</comment>
<evidence type="ECO:0000256" key="2">
    <source>
        <dbReference type="ARBA" id="ARBA00022475"/>
    </source>
</evidence>
<keyword evidence="3 7" id="KW-0812">Transmembrane</keyword>
<feature type="transmembrane region" description="Helical" evidence="7">
    <location>
        <begin position="173"/>
        <end position="192"/>
    </location>
</feature>
<feature type="transmembrane region" description="Helical" evidence="7">
    <location>
        <begin position="116"/>
        <end position="135"/>
    </location>
</feature>
<evidence type="ECO:0000256" key="5">
    <source>
        <dbReference type="ARBA" id="ARBA00023136"/>
    </source>
</evidence>
<dbReference type="Proteomes" id="UP000051256">
    <property type="component" value="Unassembled WGS sequence"/>
</dbReference>
<evidence type="ECO:0000313" key="9">
    <source>
        <dbReference type="EMBL" id="KRM93173.1"/>
    </source>
</evidence>
<evidence type="ECO:0000313" key="10">
    <source>
        <dbReference type="Proteomes" id="UP000051256"/>
    </source>
</evidence>
<keyword evidence="2" id="KW-1003">Cell membrane</keyword>
<comment type="similarity">
    <text evidence="6">Belongs to the ThrE exporter (TC 2.A.79) family.</text>
</comment>
<dbReference type="PANTHER" id="PTHR34390:SF2">
    <property type="entry name" value="SUCCINATE TRANSPORTER SUBUNIT YJJP-RELATED"/>
    <property type="match status" value="1"/>
</dbReference>
<comment type="subcellular location">
    <subcellularLocation>
        <location evidence="1">Cell membrane</location>
        <topology evidence="1">Multi-pass membrane protein</topology>
    </subcellularLocation>
</comment>
<dbReference type="RefSeq" id="WP_056978595.1">
    <property type="nucleotide sequence ID" value="NZ_AYZR01000009.1"/>
</dbReference>
<dbReference type="Pfam" id="PF06738">
    <property type="entry name" value="ThrE"/>
    <property type="match status" value="1"/>
</dbReference>
<gene>
    <name evidence="9" type="ORF">FC56_GL000837</name>
</gene>
<dbReference type="GO" id="GO:0005886">
    <property type="term" value="C:plasma membrane"/>
    <property type="evidence" value="ECO:0007669"/>
    <property type="project" value="UniProtKB-SubCell"/>
</dbReference>
<dbReference type="PATRIC" id="fig|1423802.4.peg.850"/>
<protein>
    <recommendedName>
        <fullName evidence="8">Threonine/serine exporter-like N-terminal domain-containing protein</fullName>
    </recommendedName>
</protein>
<dbReference type="AlphaFoldDB" id="A0A0R2CPG7"/>
<evidence type="ECO:0000256" key="7">
    <source>
        <dbReference type="SAM" id="Phobius"/>
    </source>
</evidence>
<sequence>MKNENEHYYQLVINTCLLAGKIMIESGSDMQRVDDIIYRIAQNAGLRNANAYITVTAIVMSANPDIAGRVIDIKRRSFNLTKIAKVNELSRQFASGQITIPVFFDELKLIEVQNDFFPLGIQIVGAILVSGPLVVVFRNNWIDFLPSCLVAALAWILFYFLNRYVNIRFLSEFAAAFMIAGLAALLVNIGWGHNMDDIVIGSLMPLVPGIPLTNAVRDLLAGNLVSGPARGIEALISASALGFGVAVGLHFF</sequence>
<proteinExistence type="inferred from homology"/>
<keyword evidence="10" id="KW-1185">Reference proteome</keyword>
<feature type="transmembrane region" description="Helical" evidence="7">
    <location>
        <begin position="232"/>
        <end position="251"/>
    </location>
</feature>
<dbReference type="InterPro" id="IPR050539">
    <property type="entry name" value="ThrE_Dicarb/AminoAcid_Exp"/>
</dbReference>
<evidence type="ECO:0000259" key="8">
    <source>
        <dbReference type="Pfam" id="PF06738"/>
    </source>
</evidence>
<evidence type="ECO:0000256" key="3">
    <source>
        <dbReference type="ARBA" id="ARBA00022692"/>
    </source>
</evidence>
<keyword evidence="5 7" id="KW-0472">Membrane</keyword>
<dbReference type="GO" id="GO:0022857">
    <property type="term" value="F:transmembrane transporter activity"/>
    <property type="evidence" value="ECO:0007669"/>
    <property type="project" value="InterPro"/>
</dbReference>
<feature type="transmembrane region" description="Helical" evidence="7">
    <location>
        <begin position="141"/>
        <end position="161"/>
    </location>
</feature>
<dbReference type="STRING" id="1423802.FC56_GL000837"/>
<feature type="domain" description="Threonine/serine exporter-like N-terminal" evidence="8">
    <location>
        <begin position="15"/>
        <end position="251"/>
    </location>
</feature>
<accession>A0A0R2CPG7</accession>
<evidence type="ECO:0000256" key="6">
    <source>
        <dbReference type="ARBA" id="ARBA00034125"/>
    </source>
</evidence>
<dbReference type="GO" id="GO:0015744">
    <property type="term" value="P:succinate transport"/>
    <property type="evidence" value="ECO:0007669"/>
    <property type="project" value="TreeGrafter"/>
</dbReference>
<dbReference type="EMBL" id="AYZR01000009">
    <property type="protein sequence ID" value="KRM93173.1"/>
    <property type="molecule type" value="Genomic_DNA"/>
</dbReference>
<dbReference type="InterPro" id="IPR010619">
    <property type="entry name" value="ThrE-like_N"/>
</dbReference>
<dbReference type="PANTHER" id="PTHR34390">
    <property type="entry name" value="UPF0442 PROTEIN YJJB-RELATED"/>
    <property type="match status" value="1"/>
</dbReference>
<reference evidence="9 10" key="1">
    <citation type="journal article" date="2015" name="Genome Announc.">
        <title>Expanding the biotechnology potential of lactobacilli through comparative genomics of 213 strains and associated genera.</title>
        <authorList>
            <person name="Sun Z."/>
            <person name="Harris H.M."/>
            <person name="McCann A."/>
            <person name="Guo C."/>
            <person name="Argimon S."/>
            <person name="Zhang W."/>
            <person name="Yang X."/>
            <person name="Jeffery I.B."/>
            <person name="Cooney J.C."/>
            <person name="Kagawa T.F."/>
            <person name="Liu W."/>
            <person name="Song Y."/>
            <person name="Salvetti E."/>
            <person name="Wrobel A."/>
            <person name="Rasinkangas P."/>
            <person name="Parkhill J."/>
            <person name="Rea M.C."/>
            <person name="O'Sullivan O."/>
            <person name="Ritari J."/>
            <person name="Douillard F.P."/>
            <person name="Paul Ross R."/>
            <person name="Yang R."/>
            <person name="Briner A.E."/>
            <person name="Felis G.E."/>
            <person name="de Vos W.M."/>
            <person name="Barrangou R."/>
            <person name="Klaenhammer T.R."/>
            <person name="Caufield P.W."/>
            <person name="Cui Y."/>
            <person name="Zhang H."/>
            <person name="O'Toole P.W."/>
        </authorList>
    </citation>
    <scope>NUCLEOTIDE SEQUENCE [LARGE SCALE GENOMIC DNA]</scope>
    <source>
        <strain evidence="9 10">DSM 24302</strain>
    </source>
</reference>
<evidence type="ECO:0000256" key="1">
    <source>
        <dbReference type="ARBA" id="ARBA00004651"/>
    </source>
</evidence>
<organism evidence="9 10">
    <name type="scientific">Lentilactobacillus senioris DSM 24302 = JCM 17472</name>
    <dbReference type="NCBI Taxonomy" id="1423802"/>
    <lineage>
        <taxon>Bacteria</taxon>
        <taxon>Bacillati</taxon>
        <taxon>Bacillota</taxon>
        <taxon>Bacilli</taxon>
        <taxon>Lactobacillales</taxon>
        <taxon>Lactobacillaceae</taxon>
        <taxon>Lentilactobacillus</taxon>
    </lineage>
</organism>
<keyword evidence="4 7" id="KW-1133">Transmembrane helix</keyword>
<name>A0A0R2CPG7_9LACO</name>
<evidence type="ECO:0000256" key="4">
    <source>
        <dbReference type="ARBA" id="ARBA00022989"/>
    </source>
</evidence>